<feature type="domain" description="Vps41 beta-propeller" evidence="7">
    <location>
        <begin position="67"/>
        <end position="236"/>
    </location>
</feature>
<dbReference type="InterPro" id="IPR019775">
    <property type="entry name" value="WD40_repeat_CS"/>
</dbReference>
<evidence type="ECO:0000313" key="11">
    <source>
        <dbReference type="EMBL" id="CAL6047435.1"/>
    </source>
</evidence>
<protein>
    <submittedName>
        <fullName evidence="9">WD40 repeat protein</fullName>
    </submittedName>
    <submittedName>
        <fullName evidence="10">WD40_repeat protein</fullName>
    </submittedName>
</protein>
<evidence type="ECO:0000313" key="9">
    <source>
        <dbReference type="EMBL" id="CAI9971929.1"/>
    </source>
</evidence>
<evidence type="ECO:0000256" key="6">
    <source>
        <dbReference type="SAM" id="MobiDB-lite"/>
    </source>
</evidence>
<dbReference type="GO" id="GO:0000027">
    <property type="term" value="P:ribosomal large subunit assembly"/>
    <property type="evidence" value="ECO:0007669"/>
    <property type="project" value="TreeGrafter"/>
</dbReference>
<dbReference type="EMBL" id="CATOUU010001099">
    <property type="protein sequence ID" value="CAI9971929.1"/>
    <property type="molecule type" value="Genomic_DNA"/>
</dbReference>
<dbReference type="InterPro" id="IPR001680">
    <property type="entry name" value="WD40_rpt"/>
</dbReference>
<evidence type="ECO:0000313" key="12">
    <source>
        <dbReference type="Proteomes" id="UP001642409"/>
    </source>
</evidence>
<evidence type="ECO:0000256" key="1">
    <source>
        <dbReference type="ARBA" id="ARBA00004123"/>
    </source>
</evidence>
<keyword evidence="3" id="KW-0677">Repeat</keyword>
<accession>A0AA86RGW3</accession>
<dbReference type="InterPro" id="IPR036322">
    <property type="entry name" value="WD40_repeat_dom_sf"/>
</dbReference>
<keyword evidence="12" id="KW-1185">Reference proteome</keyword>
<sequence>MDPIFNFSSFTPAISNCSLAAFSGQTNKFALYFDKSNSIQLFELSSQKPLATLNDFTQRPTSLFISKNEQLLAVGFDSGTIRVYDLTSFKALRAFTAHRTAVTSICIQPSCCFMATGSLDGSVKFWDLENHQVLQELPTQAFINNKPLTEVSDPQVCELQFNQANTWLFIGDKSGRVLTWSLQKMQYGSEFMLQKEIKTIHAHILTKNLFVSIQNATYVIDLQSMQIIKQLNRQYHKFFTPLKNMVVVGIRSSGMDIMDLQAEDMIQKSYEANFKNTICCGERKTSTIPQILVLQTQNEGQVSIEVCSLKVMDYFRQFTGQPLPPKQTEQSDKTPYSNQQQAVEPREQPASNKFNAVQNRAVLPRSAPKQPEPPKYQNPVSYQPNGVLSNFMLKHQVRMKILQDKMMMLRQIQPNDPVASAIEIGDLPLFISVYSNFALSKVTLQLATKIVLFLNNQIQLIQNISMDQLQFIHTTVIKLANSFRQVVSEAEFVMKNNRRDINAEDRFEKTQDFKQQVIQFTGSIKFLSQSGDQRFGIKLQTMISELGKLGW</sequence>
<dbReference type="EMBL" id="CATOUU010001064">
    <property type="protein sequence ID" value="CAI9969813.1"/>
    <property type="molecule type" value="Genomic_DNA"/>
</dbReference>
<dbReference type="Proteomes" id="UP001642409">
    <property type="component" value="Unassembled WGS sequence"/>
</dbReference>
<dbReference type="PROSITE" id="PS50082">
    <property type="entry name" value="WD_REPEATS_2"/>
    <property type="match status" value="1"/>
</dbReference>
<dbReference type="SMART" id="SM00320">
    <property type="entry name" value="WD40"/>
    <property type="match status" value="3"/>
</dbReference>
<evidence type="ECO:0000256" key="5">
    <source>
        <dbReference type="PROSITE-ProRule" id="PRU00221"/>
    </source>
</evidence>
<organism evidence="9">
    <name type="scientific">Hexamita inflata</name>
    <dbReference type="NCBI Taxonomy" id="28002"/>
    <lineage>
        <taxon>Eukaryota</taxon>
        <taxon>Metamonada</taxon>
        <taxon>Diplomonadida</taxon>
        <taxon>Hexamitidae</taxon>
        <taxon>Hexamitinae</taxon>
        <taxon>Hexamita</taxon>
    </lineage>
</organism>
<evidence type="ECO:0000256" key="3">
    <source>
        <dbReference type="ARBA" id="ARBA00022737"/>
    </source>
</evidence>
<dbReference type="InterPro" id="IPR015943">
    <property type="entry name" value="WD40/YVTN_repeat-like_dom_sf"/>
</dbReference>
<dbReference type="EMBL" id="CAXDID020000171">
    <property type="protein sequence ID" value="CAL6047435.1"/>
    <property type="molecule type" value="Genomic_DNA"/>
</dbReference>
<dbReference type="EMBL" id="CAXDID020000040">
    <property type="protein sequence ID" value="CAL5999774.1"/>
    <property type="molecule type" value="Genomic_DNA"/>
</dbReference>
<evidence type="ECO:0000313" key="8">
    <source>
        <dbReference type="EMBL" id="CAI9969813.1"/>
    </source>
</evidence>
<evidence type="ECO:0000256" key="2">
    <source>
        <dbReference type="ARBA" id="ARBA00022574"/>
    </source>
</evidence>
<dbReference type="PROSITE" id="PS00678">
    <property type="entry name" value="WD_REPEATS_1"/>
    <property type="match status" value="1"/>
</dbReference>
<dbReference type="SUPFAM" id="SSF50978">
    <property type="entry name" value="WD40 repeat-like"/>
    <property type="match status" value="1"/>
</dbReference>
<dbReference type="InterPro" id="IPR057780">
    <property type="entry name" value="Beta-prop_Vps41"/>
</dbReference>
<comment type="subcellular location">
    <subcellularLocation>
        <location evidence="1">Nucleus</location>
    </subcellularLocation>
</comment>
<dbReference type="GO" id="GO:0005730">
    <property type="term" value="C:nucleolus"/>
    <property type="evidence" value="ECO:0007669"/>
    <property type="project" value="TreeGrafter"/>
</dbReference>
<name>A0AA86RGW3_9EUKA</name>
<comment type="caution">
    <text evidence="9">The sequence shown here is derived from an EMBL/GenBank/DDBJ whole genome shotgun (WGS) entry which is preliminary data.</text>
</comment>
<dbReference type="PANTHER" id="PTHR19848:SF0">
    <property type="entry name" value="NOTCHLESS PROTEIN HOMOLOG 1"/>
    <property type="match status" value="1"/>
</dbReference>
<proteinExistence type="predicted"/>
<dbReference type="PANTHER" id="PTHR19848">
    <property type="entry name" value="WD40 REPEAT PROTEIN"/>
    <property type="match status" value="1"/>
</dbReference>
<dbReference type="Pfam" id="PF23411">
    <property type="entry name" value="Beta-prop_Vps41"/>
    <property type="match status" value="1"/>
</dbReference>
<evidence type="ECO:0000256" key="4">
    <source>
        <dbReference type="ARBA" id="ARBA00023242"/>
    </source>
</evidence>
<dbReference type="AlphaFoldDB" id="A0AA86RGW3"/>
<dbReference type="Gene3D" id="2.130.10.10">
    <property type="entry name" value="YVTN repeat-like/Quinoprotein amine dehydrogenase"/>
    <property type="match status" value="1"/>
</dbReference>
<gene>
    <name evidence="10" type="ORF">HINF_LOCUS16377</name>
    <name evidence="11" type="ORF">HINF_LOCUS42206</name>
    <name evidence="8" type="ORF">HINF_LOCUS57458</name>
    <name evidence="9" type="ORF">HINF_LOCUS59574</name>
</gene>
<keyword evidence="4" id="KW-0539">Nucleus</keyword>
<reference evidence="10 12" key="2">
    <citation type="submission" date="2024-07" db="EMBL/GenBank/DDBJ databases">
        <authorList>
            <person name="Akdeniz Z."/>
        </authorList>
    </citation>
    <scope>NUCLEOTIDE SEQUENCE [LARGE SCALE GENOMIC DNA]</scope>
</reference>
<feature type="repeat" description="WD" evidence="5">
    <location>
        <begin position="95"/>
        <end position="136"/>
    </location>
</feature>
<keyword evidence="2 5" id="KW-0853">WD repeat</keyword>
<dbReference type="PROSITE" id="PS50294">
    <property type="entry name" value="WD_REPEATS_REGION"/>
    <property type="match status" value="1"/>
</dbReference>
<reference evidence="9" key="1">
    <citation type="submission" date="2023-06" db="EMBL/GenBank/DDBJ databases">
        <authorList>
            <person name="Kurt Z."/>
        </authorList>
    </citation>
    <scope>NUCLEOTIDE SEQUENCE</scope>
</reference>
<evidence type="ECO:0000259" key="7">
    <source>
        <dbReference type="Pfam" id="PF23411"/>
    </source>
</evidence>
<feature type="region of interest" description="Disordered" evidence="6">
    <location>
        <begin position="320"/>
        <end position="354"/>
    </location>
</feature>
<feature type="compositionally biased region" description="Polar residues" evidence="6">
    <location>
        <begin position="333"/>
        <end position="342"/>
    </location>
</feature>
<evidence type="ECO:0000313" key="10">
    <source>
        <dbReference type="EMBL" id="CAL5999774.1"/>
    </source>
</evidence>